<dbReference type="AlphaFoldDB" id="A0A2R6NWS4"/>
<evidence type="ECO:0000313" key="3">
    <source>
        <dbReference type="Proteomes" id="UP000186601"/>
    </source>
</evidence>
<accession>A0A2R6NWS4</accession>
<dbReference type="EMBL" id="MLYV02000733">
    <property type="protein sequence ID" value="PSR78596.1"/>
    <property type="molecule type" value="Genomic_DNA"/>
</dbReference>
<proteinExistence type="predicted"/>
<comment type="caution">
    <text evidence="2">The sequence shown here is derived from an EMBL/GenBank/DDBJ whole genome shotgun (WGS) entry which is preliminary data.</text>
</comment>
<protein>
    <submittedName>
        <fullName evidence="2">Uncharacterized protein</fullName>
    </submittedName>
</protein>
<dbReference type="OrthoDB" id="2799342at2759"/>
<organism evidence="2 3">
    <name type="scientific">Hermanssonia centrifuga</name>
    <dbReference type="NCBI Taxonomy" id="98765"/>
    <lineage>
        <taxon>Eukaryota</taxon>
        <taxon>Fungi</taxon>
        <taxon>Dikarya</taxon>
        <taxon>Basidiomycota</taxon>
        <taxon>Agaricomycotina</taxon>
        <taxon>Agaricomycetes</taxon>
        <taxon>Polyporales</taxon>
        <taxon>Meruliaceae</taxon>
        <taxon>Hermanssonia</taxon>
    </lineage>
</organism>
<feature type="region of interest" description="Disordered" evidence="1">
    <location>
        <begin position="35"/>
        <end position="55"/>
    </location>
</feature>
<dbReference type="Proteomes" id="UP000186601">
    <property type="component" value="Unassembled WGS sequence"/>
</dbReference>
<reference evidence="2 3" key="1">
    <citation type="submission" date="2018-02" db="EMBL/GenBank/DDBJ databases">
        <title>Genome sequence of the basidiomycete white-rot fungus Phlebia centrifuga.</title>
        <authorList>
            <person name="Granchi Z."/>
            <person name="Peng M."/>
            <person name="de Vries R.P."/>
            <person name="Hilden K."/>
            <person name="Makela M.R."/>
            <person name="Grigoriev I."/>
            <person name="Riley R."/>
        </authorList>
    </citation>
    <scope>NUCLEOTIDE SEQUENCE [LARGE SCALE GENOMIC DNA]</scope>
    <source>
        <strain evidence="2 3">FBCC195</strain>
    </source>
</reference>
<evidence type="ECO:0000256" key="1">
    <source>
        <dbReference type="SAM" id="MobiDB-lite"/>
    </source>
</evidence>
<evidence type="ECO:0000313" key="2">
    <source>
        <dbReference type="EMBL" id="PSR78596.1"/>
    </source>
</evidence>
<keyword evidence="3" id="KW-1185">Reference proteome</keyword>
<gene>
    <name evidence="2" type="ORF">PHLCEN_2v7343</name>
</gene>
<sequence>MQDEEALSKALIAEILQEDLRLLVDARKVEEVQSNQVSPPSALADGERPAEVNRPSSLTPDIEIALAFAVAEAQAASDVAYAKSLQCSYDASGFLNQQRALKLLAAEKKFRIDVEFAKKLGEMIQSGTDTRLCDAERYFFFFFSL</sequence>
<name>A0A2R6NWS4_9APHY</name>